<dbReference type="AlphaFoldDB" id="A0A9W8E3L3"/>
<organism evidence="2 3">
    <name type="scientific">Dimargaris verticillata</name>
    <dbReference type="NCBI Taxonomy" id="2761393"/>
    <lineage>
        <taxon>Eukaryota</taxon>
        <taxon>Fungi</taxon>
        <taxon>Fungi incertae sedis</taxon>
        <taxon>Zoopagomycota</taxon>
        <taxon>Kickxellomycotina</taxon>
        <taxon>Dimargaritomycetes</taxon>
        <taxon>Dimargaritales</taxon>
        <taxon>Dimargaritaceae</taxon>
        <taxon>Dimargaris</taxon>
    </lineage>
</organism>
<feature type="compositionally biased region" description="Polar residues" evidence="1">
    <location>
        <begin position="1"/>
        <end position="27"/>
    </location>
</feature>
<evidence type="ECO:0000313" key="2">
    <source>
        <dbReference type="EMBL" id="KAJ1967776.1"/>
    </source>
</evidence>
<comment type="caution">
    <text evidence="2">The sequence shown here is derived from an EMBL/GenBank/DDBJ whole genome shotgun (WGS) entry which is preliminary data.</text>
</comment>
<reference evidence="2" key="1">
    <citation type="submission" date="2022-07" db="EMBL/GenBank/DDBJ databases">
        <title>Phylogenomic reconstructions and comparative analyses of Kickxellomycotina fungi.</title>
        <authorList>
            <person name="Reynolds N.K."/>
            <person name="Stajich J.E."/>
            <person name="Barry K."/>
            <person name="Grigoriev I.V."/>
            <person name="Crous P."/>
            <person name="Smith M.E."/>
        </authorList>
    </citation>
    <scope>NUCLEOTIDE SEQUENCE</scope>
    <source>
        <strain evidence="2">RSA 567</strain>
    </source>
</reference>
<dbReference type="EMBL" id="JANBQB010002268">
    <property type="protein sequence ID" value="KAJ1967776.1"/>
    <property type="molecule type" value="Genomic_DNA"/>
</dbReference>
<feature type="non-terminal residue" evidence="2">
    <location>
        <position position="1"/>
    </location>
</feature>
<feature type="region of interest" description="Disordered" evidence="1">
    <location>
        <begin position="1"/>
        <end position="38"/>
    </location>
</feature>
<accession>A0A9W8E3L3</accession>
<sequence>NRMRDSSPSTMDIDNETPATATRQRLSQAAGFSARTTATKRVDNASSLELYSDTGRSSKRLRGDTMTVP</sequence>
<evidence type="ECO:0000256" key="1">
    <source>
        <dbReference type="SAM" id="MobiDB-lite"/>
    </source>
</evidence>
<keyword evidence="3" id="KW-1185">Reference proteome</keyword>
<dbReference type="Proteomes" id="UP001151582">
    <property type="component" value="Unassembled WGS sequence"/>
</dbReference>
<feature type="region of interest" description="Disordered" evidence="1">
    <location>
        <begin position="50"/>
        <end position="69"/>
    </location>
</feature>
<name>A0A9W8E3L3_9FUNG</name>
<proteinExistence type="predicted"/>
<protein>
    <submittedName>
        <fullName evidence="2">Uncharacterized protein</fullName>
    </submittedName>
</protein>
<gene>
    <name evidence="2" type="ORF">H4R34_006358</name>
</gene>
<evidence type="ECO:0000313" key="3">
    <source>
        <dbReference type="Proteomes" id="UP001151582"/>
    </source>
</evidence>